<keyword evidence="3" id="KW-1185">Reference proteome</keyword>
<comment type="caution">
    <text evidence="2">The sequence shown here is derived from an EMBL/GenBank/DDBJ whole genome shotgun (WGS) entry which is preliminary data.</text>
</comment>
<dbReference type="EMBL" id="BAABDQ010000049">
    <property type="protein sequence ID" value="GAA3613096.1"/>
    <property type="molecule type" value="Genomic_DNA"/>
</dbReference>
<protein>
    <recommendedName>
        <fullName evidence="4">Secreted protein</fullName>
    </recommendedName>
</protein>
<proteinExistence type="predicted"/>
<gene>
    <name evidence="2" type="ORF">GCM10022419_117700</name>
</gene>
<sequence>MRGRVRTTVAAATMLGAAVLAFGAIAPPAQAQETTARIDQVQAAPGWHYVGTYTTSTRCRQQGEAYLAAGWAIRFECRGAAGTELWVLTNP</sequence>
<name>A0ABP6ZLF0_9ACTN</name>
<feature type="chain" id="PRO_5046613818" description="Secreted protein" evidence="1">
    <location>
        <begin position="32"/>
        <end position="91"/>
    </location>
</feature>
<reference evidence="3" key="1">
    <citation type="journal article" date="2019" name="Int. J. Syst. Evol. Microbiol.">
        <title>The Global Catalogue of Microorganisms (GCM) 10K type strain sequencing project: providing services to taxonomists for standard genome sequencing and annotation.</title>
        <authorList>
            <consortium name="The Broad Institute Genomics Platform"/>
            <consortium name="The Broad Institute Genome Sequencing Center for Infectious Disease"/>
            <person name="Wu L."/>
            <person name="Ma J."/>
        </authorList>
    </citation>
    <scope>NUCLEOTIDE SEQUENCE [LARGE SCALE GENOMIC DNA]</scope>
    <source>
        <strain evidence="3">JCM 17326</strain>
    </source>
</reference>
<evidence type="ECO:0008006" key="4">
    <source>
        <dbReference type="Google" id="ProtNLM"/>
    </source>
</evidence>
<keyword evidence="1" id="KW-0732">Signal</keyword>
<accession>A0ABP6ZLF0</accession>
<dbReference type="RefSeq" id="WP_345576416.1">
    <property type="nucleotide sequence ID" value="NZ_BAABDQ010000049.1"/>
</dbReference>
<evidence type="ECO:0000313" key="2">
    <source>
        <dbReference type="EMBL" id="GAA3613096.1"/>
    </source>
</evidence>
<evidence type="ECO:0000313" key="3">
    <source>
        <dbReference type="Proteomes" id="UP001500630"/>
    </source>
</evidence>
<dbReference type="Proteomes" id="UP001500630">
    <property type="component" value="Unassembled WGS sequence"/>
</dbReference>
<evidence type="ECO:0000256" key="1">
    <source>
        <dbReference type="SAM" id="SignalP"/>
    </source>
</evidence>
<organism evidence="2 3">
    <name type="scientific">Nonomuraea rosea</name>
    <dbReference type="NCBI Taxonomy" id="638574"/>
    <lineage>
        <taxon>Bacteria</taxon>
        <taxon>Bacillati</taxon>
        <taxon>Actinomycetota</taxon>
        <taxon>Actinomycetes</taxon>
        <taxon>Streptosporangiales</taxon>
        <taxon>Streptosporangiaceae</taxon>
        <taxon>Nonomuraea</taxon>
    </lineage>
</organism>
<feature type="signal peptide" evidence="1">
    <location>
        <begin position="1"/>
        <end position="31"/>
    </location>
</feature>